<evidence type="ECO:0000313" key="3">
    <source>
        <dbReference type="Proteomes" id="UP001396334"/>
    </source>
</evidence>
<comment type="caution">
    <text evidence="2">The sequence shown here is derived from an EMBL/GenBank/DDBJ whole genome shotgun (WGS) entry which is preliminary data.</text>
</comment>
<name>A0ABR2RU03_9ROSI</name>
<dbReference type="EMBL" id="JBBPBN010000020">
    <property type="protein sequence ID" value="KAK9016378.1"/>
    <property type="molecule type" value="Genomic_DNA"/>
</dbReference>
<reference evidence="2 3" key="1">
    <citation type="journal article" date="2024" name="G3 (Bethesda)">
        <title>Genome assembly of Hibiscus sabdariffa L. provides insights into metabolisms of medicinal natural products.</title>
        <authorList>
            <person name="Kim T."/>
        </authorList>
    </citation>
    <scope>NUCLEOTIDE SEQUENCE [LARGE SCALE GENOMIC DNA]</scope>
    <source>
        <strain evidence="2">TK-2024</strain>
        <tissue evidence="2">Old leaves</tissue>
    </source>
</reference>
<protein>
    <submittedName>
        <fullName evidence="2">Uncharacterized protein</fullName>
    </submittedName>
</protein>
<gene>
    <name evidence="2" type="ORF">V6N11_078879</name>
</gene>
<keyword evidence="3" id="KW-1185">Reference proteome</keyword>
<dbReference type="Proteomes" id="UP001396334">
    <property type="component" value="Unassembled WGS sequence"/>
</dbReference>
<accession>A0ABR2RU03</accession>
<organism evidence="2 3">
    <name type="scientific">Hibiscus sabdariffa</name>
    <name type="common">roselle</name>
    <dbReference type="NCBI Taxonomy" id="183260"/>
    <lineage>
        <taxon>Eukaryota</taxon>
        <taxon>Viridiplantae</taxon>
        <taxon>Streptophyta</taxon>
        <taxon>Embryophyta</taxon>
        <taxon>Tracheophyta</taxon>
        <taxon>Spermatophyta</taxon>
        <taxon>Magnoliopsida</taxon>
        <taxon>eudicotyledons</taxon>
        <taxon>Gunneridae</taxon>
        <taxon>Pentapetalae</taxon>
        <taxon>rosids</taxon>
        <taxon>malvids</taxon>
        <taxon>Malvales</taxon>
        <taxon>Malvaceae</taxon>
        <taxon>Malvoideae</taxon>
        <taxon>Hibiscus</taxon>
    </lineage>
</organism>
<proteinExistence type="predicted"/>
<sequence>MDDCLAAEVAANQKRNERRLLPVIGAVWARETTSDARRGVDDWSRLDGSGYRLSLRDRGDLRRRLTAAAVEGDRFNRDRRFKASRTSSGNGNRRRVWCGRNVSD</sequence>
<evidence type="ECO:0000256" key="1">
    <source>
        <dbReference type="SAM" id="MobiDB-lite"/>
    </source>
</evidence>
<evidence type="ECO:0000313" key="2">
    <source>
        <dbReference type="EMBL" id="KAK9016378.1"/>
    </source>
</evidence>
<feature type="region of interest" description="Disordered" evidence="1">
    <location>
        <begin position="81"/>
        <end position="104"/>
    </location>
</feature>